<accession>A0A6G7ZL64</accession>
<proteinExistence type="predicted"/>
<sequence length="97" mass="10559">MAGALVVANLRFTDKERYLRYAAAFPAVFATSGGQVLAADEEPKPFDGDGAGVDKIVILRFGSEDAARAFLNSPEYLRICEDRDAGAKLDSWIVRSF</sequence>
<organism evidence="2 3">
    <name type="scientific">Sphingomonas sinipercae</name>
    <dbReference type="NCBI Taxonomy" id="2714944"/>
    <lineage>
        <taxon>Bacteria</taxon>
        <taxon>Pseudomonadati</taxon>
        <taxon>Pseudomonadota</taxon>
        <taxon>Alphaproteobacteria</taxon>
        <taxon>Sphingomonadales</taxon>
        <taxon>Sphingomonadaceae</taxon>
        <taxon>Sphingomonas</taxon>
    </lineage>
</organism>
<dbReference type="RefSeq" id="WP_166092431.1">
    <property type="nucleotide sequence ID" value="NZ_CP049871.1"/>
</dbReference>
<dbReference type="Gene3D" id="3.30.70.100">
    <property type="match status" value="1"/>
</dbReference>
<dbReference type="Proteomes" id="UP000502502">
    <property type="component" value="Chromosome"/>
</dbReference>
<keyword evidence="3" id="KW-1185">Reference proteome</keyword>
<dbReference type="EMBL" id="CP049871">
    <property type="protein sequence ID" value="QIL01665.1"/>
    <property type="molecule type" value="Genomic_DNA"/>
</dbReference>
<feature type="domain" description="DUF1330" evidence="1">
    <location>
        <begin position="4"/>
        <end position="95"/>
    </location>
</feature>
<dbReference type="AlphaFoldDB" id="A0A6G7ZL64"/>
<dbReference type="Pfam" id="PF07045">
    <property type="entry name" value="DUF1330"/>
    <property type="match status" value="1"/>
</dbReference>
<protein>
    <submittedName>
        <fullName evidence="2">DUF1330 domain-containing protein</fullName>
    </submittedName>
</protein>
<evidence type="ECO:0000313" key="3">
    <source>
        <dbReference type="Proteomes" id="UP000502502"/>
    </source>
</evidence>
<dbReference type="InterPro" id="IPR011008">
    <property type="entry name" value="Dimeric_a/b-barrel"/>
</dbReference>
<dbReference type="PANTHER" id="PTHR41521:SF4">
    <property type="entry name" value="BLR0684 PROTEIN"/>
    <property type="match status" value="1"/>
</dbReference>
<dbReference type="SUPFAM" id="SSF54909">
    <property type="entry name" value="Dimeric alpha+beta barrel"/>
    <property type="match status" value="1"/>
</dbReference>
<dbReference type="InterPro" id="IPR010753">
    <property type="entry name" value="DUF1330"/>
</dbReference>
<gene>
    <name evidence="2" type="ORF">G7078_01920</name>
</gene>
<reference evidence="2 3" key="1">
    <citation type="submission" date="2020-03" db="EMBL/GenBank/DDBJ databases">
        <title>Sphingomonas sp. nov., isolated from fish.</title>
        <authorList>
            <person name="Hyun D.-W."/>
            <person name="Bae J.-W."/>
        </authorList>
    </citation>
    <scope>NUCLEOTIDE SEQUENCE [LARGE SCALE GENOMIC DNA]</scope>
    <source>
        <strain evidence="2 3">HDW15C</strain>
    </source>
</reference>
<dbReference type="KEGG" id="ssin:G7078_01920"/>
<name>A0A6G7ZL64_9SPHN</name>
<evidence type="ECO:0000259" key="1">
    <source>
        <dbReference type="Pfam" id="PF07045"/>
    </source>
</evidence>
<dbReference type="PANTHER" id="PTHR41521">
    <property type="match status" value="1"/>
</dbReference>
<evidence type="ECO:0000313" key="2">
    <source>
        <dbReference type="EMBL" id="QIL01665.1"/>
    </source>
</evidence>